<protein>
    <recommendedName>
        <fullName evidence="4">Ornithine cyclodeaminase</fullName>
    </recommendedName>
</protein>
<dbReference type="SUPFAM" id="SSF51735">
    <property type="entry name" value="NAD(P)-binding Rossmann-fold domains"/>
    <property type="match status" value="1"/>
</dbReference>
<dbReference type="AlphaFoldDB" id="E6ZQ39"/>
<dbReference type="Gene3D" id="3.40.50.720">
    <property type="entry name" value="NAD(P)-binding Rossmann-like Domain"/>
    <property type="match status" value="1"/>
</dbReference>
<dbReference type="InterPro" id="IPR003462">
    <property type="entry name" value="ODC_Mu_crystall"/>
</dbReference>
<organism evidence="2 3">
    <name type="scientific">Sporisorium reilianum (strain SRZ2)</name>
    <name type="common">Maize head smut fungus</name>
    <dbReference type="NCBI Taxonomy" id="999809"/>
    <lineage>
        <taxon>Eukaryota</taxon>
        <taxon>Fungi</taxon>
        <taxon>Dikarya</taxon>
        <taxon>Basidiomycota</taxon>
        <taxon>Ustilaginomycotina</taxon>
        <taxon>Ustilaginomycetes</taxon>
        <taxon>Ustilaginales</taxon>
        <taxon>Ustilaginaceae</taxon>
        <taxon>Sporisorium</taxon>
    </lineage>
</organism>
<sequence>MRIISDAEVQTTILPRLSLSSLLHSQALAFQSLRPSSSANRTIAQCPPRLSLRTPSHTQLFMPARTHTPNSVVKIVSVPTPNSAAGSGIPGVNLLFDDLTGRLSHVVNSTCLTALRTAAGSLASSVLALGAARGEVRRAVVFGDGAQAVMHVWLHQRYFGALTEVCVVVGSHRQLCADEVLDKGKRFAAQLEALPSPSRCSVKCISGQDRNAVQEALGDASLVFTCTPSTHPLFDHTDLTPSKRTHICAVGSYTPSMCELPASLVRAASSITGALVVDSIDACVAEAGCLLQALPSVDELRTRCVELGGLLPPADGEEEGYLERVERQAVEYGMGEAGVTLFKSVGVGVQDVEITKLVVAVAGGVGAEVAF</sequence>
<dbReference type="PANTHER" id="PTHR13812:SF19">
    <property type="entry name" value="KETIMINE REDUCTASE MU-CRYSTALLIN"/>
    <property type="match status" value="1"/>
</dbReference>
<reference evidence="2 3" key="1">
    <citation type="journal article" date="2010" name="Science">
        <title>Pathogenicity determinants in smut fungi revealed by genome comparison.</title>
        <authorList>
            <person name="Schirawski J."/>
            <person name="Mannhaupt G."/>
            <person name="Muench K."/>
            <person name="Brefort T."/>
            <person name="Schipper K."/>
            <person name="Doehlemann G."/>
            <person name="Di Stasio M."/>
            <person name="Roessel N."/>
            <person name="Mendoza-Mendoza A."/>
            <person name="Pester D."/>
            <person name="Mueller O."/>
            <person name="Winterberg B."/>
            <person name="Meyer E."/>
            <person name="Ghareeb H."/>
            <person name="Wollenberg T."/>
            <person name="Muensterkoetter M."/>
            <person name="Wong P."/>
            <person name="Walter M."/>
            <person name="Stukenbrock E."/>
            <person name="Gueldener U."/>
            <person name="Kahmann R."/>
        </authorList>
    </citation>
    <scope>NUCLEOTIDE SEQUENCE [LARGE SCALE GENOMIC DNA]</scope>
    <source>
        <strain evidence="3">SRZ2</strain>
    </source>
</reference>
<evidence type="ECO:0008006" key="4">
    <source>
        <dbReference type="Google" id="ProtNLM"/>
    </source>
</evidence>
<dbReference type="VEuPathDB" id="FungiDB:sr15811"/>
<dbReference type="InterPro" id="IPR036291">
    <property type="entry name" value="NAD(P)-bd_dom_sf"/>
</dbReference>
<keyword evidence="3" id="KW-1185">Reference proteome</keyword>
<gene>
    <name evidence="2" type="ORF">sr15811</name>
</gene>
<accession>E6ZQ39</accession>
<dbReference type="Proteomes" id="UP000008867">
    <property type="component" value="Chromosome 15"/>
</dbReference>
<dbReference type="EMBL" id="FQ311436">
    <property type="protein sequence ID" value="CBQ69346.1"/>
    <property type="molecule type" value="Genomic_DNA"/>
</dbReference>
<dbReference type="OrthoDB" id="41492at2759"/>
<proteinExistence type="inferred from homology"/>
<dbReference type="HOGENOM" id="CLU_042088_0_1_1"/>
<evidence type="ECO:0000313" key="2">
    <source>
        <dbReference type="EMBL" id="CBQ69346.1"/>
    </source>
</evidence>
<evidence type="ECO:0000313" key="3">
    <source>
        <dbReference type="Proteomes" id="UP000008867"/>
    </source>
</evidence>
<name>E6ZQ39_SPORE</name>
<dbReference type="PANTHER" id="PTHR13812">
    <property type="entry name" value="KETIMINE REDUCTASE MU-CRYSTALLIN"/>
    <property type="match status" value="1"/>
</dbReference>
<comment type="similarity">
    <text evidence="1">Belongs to the ornithine cyclodeaminase/mu-crystallin family.</text>
</comment>
<dbReference type="InterPro" id="IPR023401">
    <property type="entry name" value="ODC_N"/>
</dbReference>
<dbReference type="GO" id="GO:0005737">
    <property type="term" value="C:cytoplasm"/>
    <property type="evidence" value="ECO:0007669"/>
    <property type="project" value="TreeGrafter"/>
</dbReference>
<dbReference type="Gene3D" id="3.30.1780.10">
    <property type="entry name" value="ornithine cyclodeaminase, domain 1"/>
    <property type="match status" value="1"/>
</dbReference>
<dbReference type="eggNOG" id="KOG3007">
    <property type="taxonomic scope" value="Eukaryota"/>
</dbReference>
<evidence type="ECO:0000256" key="1">
    <source>
        <dbReference type="ARBA" id="ARBA00008903"/>
    </source>
</evidence>
<dbReference type="Pfam" id="PF02423">
    <property type="entry name" value="OCD_Mu_crystall"/>
    <property type="match status" value="1"/>
</dbReference>